<accession>A0A3M7QJT2</accession>
<gene>
    <name evidence="1" type="ORF">BpHYR1_036756</name>
</gene>
<proteinExistence type="predicted"/>
<dbReference type="AlphaFoldDB" id="A0A3M7QJT2"/>
<evidence type="ECO:0000313" key="2">
    <source>
        <dbReference type="Proteomes" id="UP000276133"/>
    </source>
</evidence>
<protein>
    <submittedName>
        <fullName evidence="1">Uncharacterized protein</fullName>
    </submittedName>
</protein>
<keyword evidence="2" id="KW-1185">Reference proteome</keyword>
<comment type="caution">
    <text evidence="1">The sequence shown here is derived from an EMBL/GenBank/DDBJ whole genome shotgun (WGS) entry which is preliminary data.</text>
</comment>
<evidence type="ECO:0000313" key="1">
    <source>
        <dbReference type="EMBL" id="RNA11707.1"/>
    </source>
</evidence>
<reference evidence="1 2" key="1">
    <citation type="journal article" date="2018" name="Sci. Rep.">
        <title>Genomic signatures of local adaptation to the degree of environmental predictability in rotifers.</title>
        <authorList>
            <person name="Franch-Gras L."/>
            <person name="Hahn C."/>
            <person name="Garcia-Roger E.M."/>
            <person name="Carmona M.J."/>
            <person name="Serra M."/>
            <person name="Gomez A."/>
        </authorList>
    </citation>
    <scope>NUCLEOTIDE SEQUENCE [LARGE SCALE GENOMIC DNA]</scope>
    <source>
        <strain evidence="1">HYR1</strain>
    </source>
</reference>
<dbReference type="Proteomes" id="UP000276133">
    <property type="component" value="Unassembled WGS sequence"/>
</dbReference>
<name>A0A3M7QJT2_BRAPC</name>
<dbReference type="EMBL" id="REGN01005879">
    <property type="protein sequence ID" value="RNA11707.1"/>
    <property type="molecule type" value="Genomic_DNA"/>
</dbReference>
<organism evidence="1 2">
    <name type="scientific">Brachionus plicatilis</name>
    <name type="common">Marine rotifer</name>
    <name type="synonym">Brachionus muelleri</name>
    <dbReference type="NCBI Taxonomy" id="10195"/>
    <lineage>
        <taxon>Eukaryota</taxon>
        <taxon>Metazoa</taxon>
        <taxon>Spiralia</taxon>
        <taxon>Gnathifera</taxon>
        <taxon>Rotifera</taxon>
        <taxon>Eurotatoria</taxon>
        <taxon>Monogononta</taxon>
        <taxon>Pseudotrocha</taxon>
        <taxon>Ploima</taxon>
        <taxon>Brachionidae</taxon>
        <taxon>Brachionus</taxon>
    </lineage>
</organism>
<sequence length="78" mass="9165">MLQQNKSFLLLFVEIKSIKDILNFDKIFFLHITLALFTIEGQLIKTVKFEISNNSKSGQVGSKQYQVICFKRFYDLNK</sequence>